<dbReference type="EMBL" id="KZ857632">
    <property type="protein sequence ID" value="RDX39855.1"/>
    <property type="molecule type" value="Genomic_DNA"/>
</dbReference>
<gene>
    <name evidence="2" type="ORF">OH76DRAFT_515301</name>
</gene>
<evidence type="ECO:0000313" key="2">
    <source>
        <dbReference type="EMBL" id="RDX39855.1"/>
    </source>
</evidence>
<organism evidence="2 3">
    <name type="scientific">Lentinus brumalis</name>
    <dbReference type="NCBI Taxonomy" id="2498619"/>
    <lineage>
        <taxon>Eukaryota</taxon>
        <taxon>Fungi</taxon>
        <taxon>Dikarya</taxon>
        <taxon>Basidiomycota</taxon>
        <taxon>Agaricomycotina</taxon>
        <taxon>Agaricomycetes</taxon>
        <taxon>Polyporales</taxon>
        <taxon>Polyporaceae</taxon>
        <taxon>Lentinus</taxon>
    </lineage>
</organism>
<evidence type="ECO:0000256" key="1">
    <source>
        <dbReference type="SAM" id="MobiDB-lite"/>
    </source>
</evidence>
<feature type="compositionally biased region" description="Basic residues" evidence="1">
    <location>
        <begin position="554"/>
        <end position="563"/>
    </location>
</feature>
<feature type="region of interest" description="Disordered" evidence="1">
    <location>
        <begin position="545"/>
        <end position="634"/>
    </location>
</feature>
<protein>
    <submittedName>
        <fullName evidence="2">Uncharacterized protein</fullName>
    </submittedName>
</protein>
<dbReference type="OrthoDB" id="2757435at2759"/>
<keyword evidence="3" id="KW-1185">Reference proteome</keyword>
<reference evidence="2 3" key="1">
    <citation type="journal article" date="2018" name="Biotechnol. Biofuels">
        <title>Integrative visual omics of the white-rot fungus Polyporus brumalis exposes the biotechnological potential of its oxidative enzymes for delignifying raw plant biomass.</title>
        <authorList>
            <person name="Miyauchi S."/>
            <person name="Rancon A."/>
            <person name="Drula E."/>
            <person name="Hage H."/>
            <person name="Chaduli D."/>
            <person name="Favel A."/>
            <person name="Grisel S."/>
            <person name="Henrissat B."/>
            <person name="Herpoel-Gimbert I."/>
            <person name="Ruiz-Duenas F.J."/>
            <person name="Chevret D."/>
            <person name="Hainaut M."/>
            <person name="Lin J."/>
            <person name="Wang M."/>
            <person name="Pangilinan J."/>
            <person name="Lipzen A."/>
            <person name="Lesage-Meessen L."/>
            <person name="Navarro D."/>
            <person name="Riley R."/>
            <person name="Grigoriev I.V."/>
            <person name="Zhou S."/>
            <person name="Raouche S."/>
            <person name="Rosso M.N."/>
        </authorList>
    </citation>
    <scope>NUCLEOTIDE SEQUENCE [LARGE SCALE GENOMIC DNA]</scope>
    <source>
        <strain evidence="2 3">BRFM 1820</strain>
    </source>
</reference>
<dbReference type="AlphaFoldDB" id="A0A371CHU0"/>
<feature type="compositionally biased region" description="Acidic residues" evidence="1">
    <location>
        <begin position="589"/>
        <end position="600"/>
    </location>
</feature>
<dbReference type="Proteomes" id="UP000256964">
    <property type="component" value="Unassembled WGS sequence"/>
</dbReference>
<name>A0A371CHU0_9APHY</name>
<evidence type="ECO:0000313" key="3">
    <source>
        <dbReference type="Proteomes" id="UP000256964"/>
    </source>
</evidence>
<proteinExistence type="predicted"/>
<sequence length="1123" mass="122464">MSSTPSAPPVEPQLPPRGACVNEACAHEGLCAGWAVIVNGVLRSNPLHSHEACGACGHTWWAHSIEDVELDLSRDAVQRRGCPRSQCGGFCTSDSTPSAWTFDTLCDCGVELRAHLPLYAPHRPYGPGYGRPAGSGIQNGPPASYGNSLPAPPGLAAPAPTTFAGTSAVLAAASPVAAYAGLRPAEPGSTNDMRVASYERMRNSTVGDFALNQPRTRTPATISTPGSGASSVASGAGLVLHDSPTGPPTVNIAVHMFPVKHPADKARFGVWPKTTLDFTEEDYVTVLERCLKFHLVFQVALPAHGPVWTHLQDAVTDHCRRNGLVFAGYDDTVPATDPTKLPFILLSCNTKIDQPVKKYNIYDSLNVTTFTAKSLSHKRFAGQGCPLPGSLAGMQMLRLVPRYGDIHAHLLRPSLSSVPGLQDYYDISSPEETHPCFPARVLLGVHPHLHAECLPECPRPAEVLSPSLAPSSPAVLGELHLSDDTSPFALEDFRPDPPLFLPSTPSPVGGWAPSHISSAMPEPAAPAMDMQLRSDDIQVPLPASAALLEDAPRTPRRRRRQPRPGHMTTGGSRPPRTRARVAAQAQENNDIEADDNDDDKENTLPGTEPAPSGSGSSLGVRHREVNADEDGITQRQYRPSNRRRMFSPVADEADDIVAADVVLQDLDAAHEDAGVRLGAEEVLGQPLKIPTWKQFIAWTERVMDTIPFELDAVPLPRIRAPDVDSAARILTFLVRWLIRHKNQPSRGLDDSKFRDALFAEVRIRGSVCDLTTLEQLLRHADGFECKAGHGLGRSVLEVVLRRAIQMLLDDDLCFQDIGPFKSFRWMLDGRWSDPTRLESMSVLGFLCMMCMIGRFGGPHPFSPIALRHAIEGRQTACLMDMPFLRLLDQGLYQQFRPWALHDPTIPISDGDRALKGLIMGGGMDPGNIGIPSPDAWASMERTIFSTATLGAPDIDEFVDFKAFVAGMSVCIPGGDLDKLFEYRARDYLARLCSQRLEDPQVVLDHLFFERSNAETDLPIDKRFEKVFADRVREFLLGVGHPDLPAVRELVGEDAFLDHKSNPLLRARLFLQMMTGSDLVPMNPNFMLKFTFTHTGDRAELPAGAPVPQPPPVRQLCICAHGTC</sequence>
<accession>A0A371CHU0</accession>